<comment type="caution">
    <text evidence="2">The sequence shown here is derived from an EMBL/GenBank/DDBJ whole genome shotgun (WGS) entry which is preliminary data.</text>
</comment>
<evidence type="ECO:0000313" key="3">
    <source>
        <dbReference type="Proteomes" id="UP000037020"/>
    </source>
</evidence>
<sequence>MSPSRTATAPAPAPRLPRRVLDLVGGVFIPLIPALTGCGLLAGLTGLLANLVHTGHLPWAAGAVTVLL</sequence>
<name>A0ABR5IUS4_9ACTN</name>
<feature type="transmembrane region" description="Helical" evidence="1">
    <location>
        <begin position="20"/>
        <end position="49"/>
    </location>
</feature>
<feature type="non-terminal residue" evidence="2">
    <location>
        <position position="68"/>
    </location>
</feature>
<organism evidence="2 3">
    <name type="scientific">Streptomyces varsoviensis</name>
    <dbReference type="NCBI Taxonomy" id="67373"/>
    <lineage>
        <taxon>Bacteria</taxon>
        <taxon>Bacillati</taxon>
        <taxon>Actinomycetota</taxon>
        <taxon>Actinomycetes</taxon>
        <taxon>Kitasatosporales</taxon>
        <taxon>Streptomycetaceae</taxon>
        <taxon>Streptomyces</taxon>
    </lineage>
</organism>
<protein>
    <recommendedName>
        <fullName evidence="4">Sulfate transporter</fullName>
    </recommendedName>
</protein>
<keyword evidence="1" id="KW-0472">Membrane</keyword>
<proteinExistence type="predicted"/>
<dbReference type="Proteomes" id="UP000037020">
    <property type="component" value="Unassembled WGS sequence"/>
</dbReference>
<keyword evidence="1" id="KW-1133">Transmembrane helix</keyword>
<accession>A0ABR5IUS4</accession>
<gene>
    <name evidence="2" type="ORF">ADK38_39675</name>
</gene>
<evidence type="ECO:0008006" key="4">
    <source>
        <dbReference type="Google" id="ProtNLM"/>
    </source>
</evidence>
<dbReference type="EMBL" id="LGUT01003772">
    <property type="protein sequence ID" value="KOG76594.1"/>
    <property type="molecule type" value="Genomic_DNA"/>
</dbReference>
<evidence type="ECO:0000256" key="1">
    <source>
        <dbReference type="SAM" id="Phobius"/>
    </source>
</evidence>
<evidence type="ECO:0000313" key="2">
    <source>
        <dbReference type="EMBL" id="KOG76594.1"/>
    </source>
</evidence>
<keyword evidence="1" id="KW-0812">Transmembrane</keyword>
<reference evidence="2 3" key="1">
    <citation type="submission" date="2015-07" db="EMBL/GenBank/DDBJ databases">
        <authorList>
            <person name="Ju K.-S."/>
            <person name="Doroghazi J.R."/>
            <person name="Metcalf W.W."/>
        </authorList>
    </citation>
    <scope>NUCLEOTIDE SEQUENCE [LARGE SCALE GENOMIC DNA]</scope>
    <source>
        <strain evidence="2 3">NRRL B-3589</strain>
    </source>
</reference>
<keyword evidence="3" id="KW-1185">Reference proteome</keyword>